<gene>
    <name evidence="2" type="ORF">BS47DRAFT_602208</name>
</gene>
<organism evidence="2 3">
    <name type="scientific">Hydnum rufescens UP504</name>
    <dbReference type="NCBI Taxonomy" id="1448309"/>
    <lineage>
        <taxon>Eukaryota</taxon>
        <taxon>Fungi</taxon>
        <taxon>Dikarya</taxon>
        <taxon>Basidiomycota</taxon>
        <taxon>Agaricomycotina</taxon>
        <taxon>Agaricomycetes</taxon>
        <taxon>Cantharellales</taxon>
        <taxon>Hydnaceae</taxon>
        <taxon>Hydnum</taxon>
    </lineage>
</organism>
<feature type="transmembrane region" description="Helical" evidence="1">
    <location>
        <begin position="6"/>
        <end position="25"/>
    </location>
</feature>
<keyword evidence="1" id="KW-0812">Transmembrane</keyword>
<protein>
    <submittedName>
        <fullName evidence="2">Uncharacterized protein</fullName>
    </submittedName>
</protein>
<evidence type="ECO:0000256" key="1">
    <source>
        <dbReference type="SAM" id="Phobius"/>
    </source>
</evidence>
<evidence type="ECO:0000313" key="2">
    <source>
        <dbReference type="EMBL" id="KAF9516754.1"/>
    </source>
</evidence>
<comment type="caution">
    <text evidence="2">The sequence shown here is derived from an EMBL/GenBank/DDBJ whole genome shotgun (WGS) entry which is preliminary data.</text>
</comment>
<dbReference type="EMBL" id="MU128936">
    <property type="protein sequence ID" value="KAF9516754.1"/>
    <property type="molecule type" value="Genomic_DNA"/>
</dbReference>
<proteinExistence type="predicted"/>
<name>A0A9P6B2Y5_9AGAM</name>
<evidence type="ECO:0000313" key="3">
    <source>
        <dbReference type="Proteomes" id="UP000886523"/>
    </source>
</evidence>
<reference evidence="2" key="1">
    <citation type="journal article" date="2020" name="Nat. Commun.">
        <title>Large-scale genome sequencing of mycorrhizal fungi provides insights into the early evolution of symbiotic traits.</title>
        <authorList>
            <person name="Miyauchi S."/>
            <person name="Kiss E."/>
            <person name="Kuo A."/>
            <person name="Drula E."/>
            <person name="Kohler A."/>
            <person name="Sanchez-Garcia M."/>
            <person name="Morin E."/>
            <person name="Andreopoulos B."/>
            <person name="Barry K.W."/>
            <person name="Bonito G."/>
            <person name="Buee M."/>
            <person name="Carver A."/>
            <person name="Chen C."/>
            <person name="Cichocki N."/>
            <person name="Clum A."/>
            <person name="Culley D."/>
            <person name="Crous P.W."/>
            <person name="Fauchery L."/>
            <person name="Girlanda M."/>
            <person name="Hayes R.D."/>
            <person name="Keri Z."/>
            <person name="LaButti K."/>
            <person name="Lipzen A."/>
            <person name="Lombard V."/>
            <person name="Magnuson J."/>
            <person name="Maillard F."/>
            <person name="Murat C."/>
            <person name="Nolan M."/>
            <person name="Ohm R.A."/>
            <person name="Pangilinan J."/>
            <person name="Pereira M.F."/>
            <person name="Perotto S."/>
            <person name="Peter M."/>
            <person name="Pfister S."/>
            <person name="Riley R."/>
            <person name="Sitrit Y."/>
            <person name="Stielow J.B."/>
            <person name="Szollosi G."/>
            <person name="Zifcakova L."/>
            <person name="Stursova M."/>
            <person name="Spatafora J.W."/>
            <person name="Tedersoo L."/>
            <person name="Vaario L.M."/>
            <person name="Yamada A."/>
            <person name="Yan M."/>
            <person name="Wang P."/>
            <person name="Xu J."/>
            <person name="Bruns T."/>
            <person name="Baldrian P."/>
            <person name="Vilgalys R."/>
            <person name="Dunand C."/>
            <person name="Henrissat B."/>
            <person name="Grigoriev I.V."/>
            <person name="Hibbett D."/>
            <person name="Nagy L.G."/>
            <person name="Martin F.M."/>
        </authorList>
    </citation>
    <scope>NUCLEOTIDE SEQUENCE</scope>
    <source>
        <strain evidence="2">UP504</strain>
    </source>
</reference>
<accession>A0A9P6B2Y5</accession>
<keyword evidence="3" id="KW-1185">Reference proteome</keyword>
<dbReference type="Proteomes" id="UP000886523">
    <property type="component" value="Unassembled WGS sequence"/>
</dbReference>
<dbReference type="AlphaFoldDB" id="A0A9P6B2Y5"/>
<keyword evidence="1" id="KW-0472">Membrane</keyword>
<sequence>MGKSDSFEALAIVVTVIVVMTIWWIRERAIVKCKVPGMAISLTIGGNGGGLILGEEKDSGHWVSGTAAGITREAQYYSSLRAIRDSRRHIWLFKQLQYARLLSSEEAYKKQIDLPMIDAVGGG</sequence>
<keyword evidence="1" id="KW-1133">Transmembrane helix</keyword>